<dbReference type="EMBL" id="MCIA01000010">
    <property type="protein sequence ID" value="RKD32637.1"/>
    <property type="molecule type" value="Genomic_DNA"/>
</dbReference>
<evidence type="ECO:0000313" key="4">
    <source>
        <dbReference type="Proteomes" id="UP000284277"/>
    </source>
</evidence>
<reference evidence="3 4" key="1">
    <citation type="submission" date="2016-08" db="EMBL/GenBank/DDBJ databases">
        <title>A new outlook on sporulation: Clostridium algidixylanolyticum.</title>
        <authorList>
            <person name="Poppleton D.I."/>
            <person name="Gribaldo S."/>
        </authorList>
    </citation>
    <scope>NUCLEOTIDE SEQUENCE [LARGE SCALE GENOMIC DNA]</scope>
    <source>
        <strain evidence="3 4">SPL73</strain>
    </source>
</reference>
<dbReference type="GO" id="GO:0003723">
    <property type="term" value="F:RNA binding"/>
    <property type="evidence" value="ECO:0007669"/>
    <property type="project" value="InterPro"/>
</dbReference>
<dbReference type="GO" id="GO:0006355">
    <property type="term" value="P:regulation of DNA-templated transcription"/>
    <property type="evidence" value="ECO:0007669"/>
    <property type="project" value="InterPro"/>
</dbReference>
<dbReference type="SUPFAM" id="SSF63520">
    <property type="entry name" value="PTS-regulatory domain, PRD"/>
    <property type="match status" value="2"/>
</dbReference>
<accession>A0A419T508</accession>
<dbReference type="PANTHER" id="PTHR30185:SF15">
    <property type="entry name" value="CRYPTIC BETA-GLUCOSIDE BGL OPERON ANTITERMINATOR"/>
    <property type="match status" value="1"/>
</dbReference>
<dbReference type="InterPro" id="IPR036650">
    <property type="entry name" value="CAT_RNA-bd_dom_sf"/>
</dbReference>
<organism evidence="3 4">
    <name type="scientific">Lacrimispora algidixylanolytica</name>
    <dbReference type="NCBI Taxonomy" id="94868"/>
    <lineage>
        <taxon>Bacteria</taxon>
        <taxon>Bacillati</taxon>
        <taxon>Bacillota</taxon>
        <taxon>Clostridia</taxon>
        <taxon>Lachnospirales</taxon>
        <taxon>Lachnospiraceae</taxon>
        <taxon>Lacrimispora</taxon>
    </lineage>
</organism>
<dbReference type="AlphaFoldDB" id="A0A419T508"/>
<dbReference type="Pfam" id="PF00874">
    <property type="entry name" value="PRD"/>
    <property type="match status" value="2"/>
</dbReference>
<dbReference type="SMART" id="SM01061">
    <property type="entry name" value="CAT_RBD"/>
    <property type="match status" value="1"/>
</dbReference>
<dbReference type="Gene3D" id="2.30.24.10">
    <property type="entry name" value="CAT RNA-binding domain"/>
    <property type="match status" value="1"/>
</dbReference>
<dbReference type="InterPro" id="IPR036634">
    <property type="entry name" value="PRD_sf"/>
</dbReference>
<evidence type="ECO:0000256" key="1">
    <source>
        <dbReference type="ARBA" id="ARBA00022737"/>
    </source>
</evidence>
<dbReference type="RefSeq" id="WP_120196345.1">
    <property type="nucleotide sequence ID" value="NZ_MCIA01000010.1"/>
</dbReference>
<dbReference type="InterPro" id="IPR004341">
    <property type="entry name" value="CAT_RNA-bd_dom"/>
</dbReference>
<feature type="domain" description="PRD" evidence="2">
    <location>
        <begin position="171"/>
        <end position="275"/>
    </location>
</feature>
<dbReference type="Pfam" id="PF03123">
    <property type="entry name" value="CAT_RBD"/>
    <property type="match status" value="1"/>
</dbReference>
<dbReference type="NCBIfam" id="NF046042">
    <property type="entry name" value="LicT"/>
    <property type="match status" value="1"/>
</dbReference>
<evidence type="ECO:0000313" key="3">
    <source>
        <dbReference type="EMBL" id="RKD32637.1"/>
    </source>
</evidence>
<keyword evidence="4" id="KW-1185">Reference proteome</keyword>
<sequence length="275" mass="31745">MRIEKIINNNIVSALDIDGKEIIVIGRGIGFGARPGKEIAEDKVSKVYHLDNQKSMDQFKELLVNLPLEHLQVSTEIINYAKSVLNRSLNQNIYITLTDHINFAIHRFKQKIDFSNPLLSEIKTFYKEEYLIGEYAIALIERKVGVKLPVDEAGSIALHIVNAELNSAMRDTIGITNLIRDVVKLVKEHFSRELNETSLNYQQFISHLRFLSQRIVAREPSNYLDEGFSHAISKMYPYEYECSFKIRDYILETYHYQLVDEEIACLAIHIKRLGV</sequence>
<dbReference type="InterPro" id="IPR011608">
    <property type="entry name" value="PRD"/>
</dbReference>
<dbReference type="OrthoDB" id="9813552at2"/>
<name>A0A419T508_9FIRM</name>
<dbReference type="PANTHER" id="PTHR30185">
    <property type="entry name" value="CRYPTIC BETA-GLUCOSIDE BGL OPERON ANTITERMINATOR"/>
    <property type="match status" value="1"/>
</dbReference>
<comment type="caution">
    <text evidence="3">The sequence shown here is derived from an EMBL/GenBank/DDBJ whole genome shotgun (WGS) entry which is preliminary data.</text>
</comment>
<dbReference type="PROSITE" id="PS51372">
    <property type="entry name" value="PRD_2"/>
    <property type="match status" value="2"/>
</dbReference>
<dbReference type="Gene3D" id="1.10.1790.10">
    <property type="entry name" value="PRD domain"/>
    <property type="match status" value="2"/>
</dbReference>
<proteinExistence type="predicted"/>
<keyword evidence="1" id="KW-0677">Repeat</keyword>
<feature type="domain" description="PRD" evidence="2">
    <location>
        <begin position="65"/>
        <end position="170"/>
    </location>
</feature>
<gene>
    <name evidence="3" type="ORF">BET01_17160</name>
</gene>
<dbReference type="Proteomes" id="UP000284277">
    <property type="component" value="Unassembled WGS sequence"/>
</dbReference>
<dbReference type="InterPro" id="IPR050661">
    <property type="entry name" value="BglG_antiterminators"/>
</dbReference>
<dbReference type="SUPFAM" id="SSF50151">
    <property type="entry name" value="SacY-like RNA-binding domain"/>
    <property type="match status" value="1"/>
</dbReference>
<evidence type="ECO:0000259" key="2">
    <source>
        <dbReference type="PROSITE" id="PS51372"/>
    </source>
</evidence>
<protein>
    <submittedName>
        <fullName evidence="3">Transcription antiterminator BglG</fullName>
    </submittedName>
</protein>